<accession>A0A1H3FTE5</accession>
<protein>
    <submittedName>
        <fullName evidence="7">Thioredoxin reductase (NADPH)</fullName>
    </submittedName>
</protein>
<keyword evidence="8" id="KW-1185">Reference proteome</keyword>
<dbReference type="InterPro" id="IPR036188">
    <property type="entry name" value="FAD/NAD-bd_sf"/>
</dbReference>
<evidence type="ECO:0000313" key="8">
    <source>
        <dbReference type="Proteomes" id="UP000199170"/>
    </source>
</evidence>
<dbReference type="PROSITE" id="PS00573">
    <property type="entry name" value="PYRIDINE_REDOX_2"/>
    <property type="match status" value="1"/>
</dbReference>
<evidence type="ECO:0000256" key="5">
    <source>
        <dbReference type="ARBA" id="ARBA00023284"/>
    </source>
</evidence>
<keyword evidence="1" id="KW-0285">Flavoprotein</keyword>
<evidence type="ECO:0000256" key="1">
    <source>
        <dbReference type="ARBA" id="ARBA00022630"/>
    </source>
</evidence>
<dbReference type="InterPro" id="IPR050097">
    <property type="entry name" value="Ferredoxin-NADP_redctase_2"/>
</dbReference>
<dbReference type="PRINTS" id="PR00469">
    <property type="entry name" value="PNDRDTASEII"/>
</dbReference>
<evidence type="ECO:0000256" key="3">
    <source>
        <dbReference type="ARBA" id="ARBA00023002"/>
    </source>
</evidence>
<keyword evidence="4" id="KW-1015">Disulfide bond</keyword>
<name>A0A1H3FTE5_9EURY</name>
<keyword evidence="5" id="KW-0676">Redox-active center</keyword>
<dbReference type="RefSeq" id="WP_175454596.1">
    <property type="nucleotide sequence ID" value="NZ_FNPB01000004.1"/>
</dbReference>
<reference evidence="8" key="1">
    <citation type="submission" date="2016-10" db="EMBL/GenBank/DDBJ databases">
        <authorList>
            <person name="Varghese N."/>
            <person name="Submissions S."/>
        </authorList>
    </citation>
    <scope>NUCLEOTIDE SEQUENCE [LARGE SCALE GENOMIC DNA]</scope>
    <source>
        <strain evidence="8">CGMCC 1.10118</strain>
    </source>
</reference>
<dbReference type="Gene3D" id="3.50.50.60">
    <property type="entry name" value="FAD/NAD(P)-binding domain"/>
    <property type="match status" value="2"/>
</dbReference>
<dbReference type="PRINTS" id="PR00368">
    <property type="entry name" value="FADPNR"/>
</dbReference>
<proteinExistence type="predicted"/>
<dbReference type="Proteomes" id="UP000199170">
    <property type="component" value="Unassembled WGS sequence"/>
</dbReference>
<evidence type="ECO:0000259" key="6">
    <source>
        <dbReference type="Pfam" id="PF07992"/>
    </source>
</evidence>
<dbReference type="InterPro" id="IPR023753">
    <property type="entry name" value="FAD/NAD-binding_dom"/>
</dbReference>
<feature type="domain" description="FAD/NAD(P)-binding" evidence="6">
    <location>
        <begin position="4"/>
        <end position="293"/>
    </location>
</feature>
<evidence type="ECO:0000256" key="4">
    <source>
        <dbReference type="ARBA" id="ARBA00023157"/>
    </source>
</evidence>
<dbReference type="SUPFAM" id="SSF51905">
    <property type="entry name" value="FAD/NAD(P)-binding domain"/>
    <property type="match status" value="1"/>
</dbReference>
<sequence>MTHDLIIVGTGPAGLTAGAYAGRSGLDVLFFERESIGGDLVNRHEIRSYPGFPDGVSGTELRSKMVEAAEAYDPDVELDTVEQIDPGADGAPHVLHTEGGEYEAHAVILSPGGTDQRLGVPGEETYEGRGIFHCATCDGPLYRDERIAVVGGRNHAVIDAVFLTEYASEVVVLDSEPELDADATIVAEAESHPDVEIHTETTVTEFVGEDGLLEGVAVERGASGETETLDVGGVNVNVGSVPNTDFLEGTLDLDTEGRIVVDNRMETTVPGIYAAGDARQGSPHEIAAAVGDGTTAIMAAKDHIARSAE</sequence>
<keyword evidence="3" id="KW-0560">Oxidoreductase</keyword>
<gene>
    <name evidence="7" type="ORF">SAMN04487946_104172</name>
</gene>
<dbReference type="PANTHER" id="PTHR48105">
    <property type="entry name" value="THIOREDOXIN REDUCTASE 1-RELATED-RELATED"/>
    <property type="match status" value="1"/>
</dbReference>
<evidence type="ECO:0000256" key="2">
    <source>
        <dbReference type="ARBA" id="ARBA00022827"/>
    </source>
</evidence>
<dbReference type="AlphaFoldDB" id="A0A1H3FTE5"/>
<dbReference type="Pfam" id="PF07992">
    <property type="entry name" value="Pyr_redox_2"/>
    <property type="match status" value="1"/>
</dbReference>
<dbReference type="OrthoDB" id="27340at2157"/>
<dbReference type="STRING" id="660517.SAMN04487946_104172"/>
<dbReference type="InterPro" id="IPR008255">
    <property type="entry name" value="Pyr_nucl-diS_OxRdtase_2_AS"/>
</dbReference>
<organism evidence="7 8">
    <name type="scientific">Halobellus clavatus</name>
    <dbReference type="NCBI Taxonomy" id="660517"/>
    <lineage>
        <taxon>Archaea</taxon>
        <taxon>Methanobacteriati</taxon>
        <taxon>Methanobacteriota</taxon>
        <taxon>Stenosarchaea group</taxon>
        <taxon>Halobacteria</taxon>
        <taxon>Halobacteriales</taxon>
        <taxon>Haloferacaceae</taxon>
        <taxon>Halobellus</taxon>
    </lineage>
</organism>
<evidence type="ECO:0000313" key="7">
    <source>
        <dbReference type="EMBL" id="SDX94363.1"/>
    </source>
</evidence>
<keyword evidence="2" id="KW-0274">FAD</keyword>
<dbReference type="EMBL" id="FNPB01000004">
    <property type="protein sequence ID" value="SDX94363.1"/>
    <property type="molecule type" value="Genomic_DNA"/>
</dbReference>
<dbReference type="GO" id="GO:0016668">
    <property type="term" value="F:oxidoreductase activity, acting on a sulfur group of donors, NAD(P) as acceptor"/>
    <property type="evidence" value="ECO:0007669"/>
    <property type="project" value="UniProtKB-ARBA"/>
</dbReference>